<name>A0A4U5LPU7_STECR</name>
<dbReference type="AlphaFoldDB" id="A0A4U5LPU7"/>
<dbReference type="Proteomes" id="UP000298663">
    <property type="component" value="Unassembled WGS sequence"/>
</dbReference>
<proteinExistence type="predicted"/>
<reference evidence="1 2" key="2">
    <citation type="journal article" date="2019" name="G3 (Bethesda)">
        <title>Hybrid Assembly of the Genome of the Entomopathogenic Nematode Steinernema carpocapsae Identifies the X-Chromosome.</title>
        <authorList>
            <person name="Serra L."/>
            <person name="Macchietto M."/>
            <person name="Macias-Munoz A."/>
            <person name="McGill C.J."/>
            <person name="Rodriguez I.M."/>
            <person name="Rodriguez B."/>
            <person name="Murad R."/>
            <person name="Mortazavi A."/>
        </authorList>
    </citation>
    <scope>NUCLEOTIDE SEQUENCE [LARGE SCALE GENOMIC DNA]</scope>
    <source>
        <strain evidence="1 2">ALL</strain>
    </source>
</reference>
<sequence>MFAAEKLRKSDWRLADDHKTLIRLSKTIWANAAFGECCLVEYKLSEICSPRRVVCDIDRVSSTDDRF</sequence>
<gene>
    <name evidence="1" type="ORF">L596_030576</name>
</gene>
<evidence type="ECO:0000313" key="1">
    <source>
        <dbReference type="EMBL" id="TKR57938.1"/>
    </source>
</evidence>
<keyword evidence="2" id="KW-1185">Reference proteome</keyword>
<dbReference type="EMBL" id="AZBU02000014">
    <property type="protein sequence ID" value="TKR57938.1"/>
    <property type="molecule type" value="Genomic_DNA"/>
</dbReference>
<comment type="caution">
    <text evidence="1">The sequence shown here is derived from an EMBL/GenBank/DDBJ whole genome shotgun (WGS) entry which is preliminary data.</text>
</comment>
<organism evidence="1 2">
    <name type="scientific">Steinernema carpocapsae</name>
    <name type="common">Entomopathogenic nematode</name>
    <dbReference type="NCBI Taxonomy" id="34508"/>
    <lineage>
        <taxon>Eukaryota</taxon>
        <taxon>Metazoa</taxon>
        <taxon>Ecdysozoa</taxon>
        <taxon>Nematoda</taxon>
        <taxon>Chromadorea</taxon>
        <taxon>Rhabditida</taxon>
        <taxon>Tylenchina</taxon>
        <taxon>Panagrolaimomorpha</taxon>
        <taxon>Strongyloidoidea</taxon>
        <taxon>Steinernematidae</taxon>
        <taxon>Steinernema</taxon>
    </lineage>
</organism>
<evidence type="ECO:0000313" key="2">
    <source>
        <dbReference type="Proteomes" id="UP000298663"/>
    </source>
</evidence>
<reference evidence="1 2" key="1">
    <citation type="journal article" date="2015" name="Genome Biol.">
        <title>Comparative genomics of Steinernema reveals deeply conserved gene regulatory networks.</title>
        <authorList>
            <person name="Dillman A.R."/>
            <person name="Macchietto M."/>
            <person name="Porter C.F."/>
            <person name="Rogers A."/>
            <person name="Williams B."/>
            <person name="Antoshechkin I."/>
            <person name="Lee M.M."/>
            <person name="Goodwin Z."/>
            <person name="Lu X."/>
            <person name="Lewis E.E."/>
            <person name="Goodrich-Blair H."/>
            <person name="Stock S.P."/>
            <person name="Adams B.J."/>
            <person name="Sternberg P.W."/>
            <person name="Mortazavi A."/>
        </authorList>
    </citation>
    <scope>NUCLEOTIDE SEQUENCE [LARGE SCALE GENOMIC DNA]</scope>
    <source>
        <strain evidence="1 2">ALL</strain>
    </source>
</reference>
<accession>A0A4U5LPU7</accession>
<protein>
    <submittedName>
        <fullName evidence="1">Uncharacterized protein</fullName>
    </submittedName>
</protein>